<accession>A0ABR6ATZ6</accession>
<name>A0ABR6ATZ6_9HYPH</name>
<reference evidence="1 2" key="1">
    <citation type="submission" date="2020-07" db="EMBL/GenBank/DDBJ databases">
        <title>Genomic Encyclopedia of Type Strains, Phase IV (KMG-V): Genome sequencing to study the core and pangenomes of soil and plant-associated prokaryotes.</title>
        <authorList>
            <person name="Whitman W."/>
        </authorList>
    </citation>
    <scope>NUCLEOTIDE SEQUENCE [LARGE SCALE GENOMIC DNA]</scope>
    <source>
        <strain evidence="1 2">RH4WT92</strain>
    </source>
</reference>
<evidence type="ECO:0000313" key="1">
    <source>
        <dbReference type="EMBL" id="MBA8852950.1"/>
    </source>
</evidence>
<comment type="caution">
    <text evidence="1">The sequence shown here is derived from an EMBL/GenBank/DDBJ whole genome shotgun (WGS) entry which is preliminary data.</text>
</comment>
<gene>
    <name evidence="1" type="ORF">FHW20_003923</name>
</gene>
<protein>
    <submittedName>
        <fullName evidence="1">DNA-binding transcriptional regulator LsrR (DeoR family)</fullName>
    </submittedName>
</protein>
<dbReference type="Gene3D" id="1.10.10.60">
    <property type="entry name" value="Homeodomain-like"/>
    <property type="match status" value="1"/>
</dbReference>
<dbReference type="GO" id="GO:0003677">
    <property type="term" value="F:DNA binding"/>
    <property type="evidence" value="ECO:0007669"/>
    <property type="project" value="UniProtKB-KW"/>
</dbReference>
<sequence>MLIVETISKIRRLVHVQGKTIKAICRELGVSRKVVRRVLRSEETEFK</sequence>
<keyword evidence="2" id="KW-1185">Reference proteome</keyword>
<organism evidence="1 2">
    <name type="scientific">Brucella intermedia</name>
    <dbReference type="NCBI Taxonomy" id="94625"/>
    <lineage>
        <taxon>Bacteria</taxon>
        <taxon>Pseudomonadati</taxon>
        <taxon>Pseudomonadota</taxon>
        <taxon>Alphaproteobacteria</taxon>
        <taxon>Hyphomicrobiales</taxon>
        <taxon>Brucellaceae</taxon>
        <taxon>Brucella/Ochrobactrum group</taxon>
        <taxon>Brucella</taxon>
    </lineage>
</organism>
<proteinExistence type="predicted"/>
<keyword evidence="1" id="KW-0238">DNA-binding</keyword>
<dbReference type="Proteomes" id="UP000578622">
    <property type="component" value="Unassembled WGS sequence"/>
</dbReference>
<evidence type="ECO:0000313" key="2">
    <source>
        <dbReference type="Proteomes" id="UP000578622"/>
    </source>
</evidence>
<dbReference type="EMBL" id="JACGXG010000006">
    <property type="protein sequence ID" value="MBA8852950.1"/>
    <property type="molecule type" value="Genomic_DNA"/>
</dbReference>